<dbReference type="OrthoDB" id="194112at2759"/>
<dbReference type="Gene3D" id="1.20.5.340">
    <property type="match status" value="1"/>
</dbReference>
<organism evidence="3 4">
    <name type="scientific">Stentor coeruleus</name>
    <dbReference type="NCBI Taxonomy" id="5963"/>
    <lineage>
        <taxon>Eukaryota</taxon>
        <taxon>Sar</taxon>
        <taxon>Alveolata</taxon>
        <taxon>Ciliophora</taxon>
        <taxon>Postciliodesmatophora</taxon>
        <taxon>Heterotrichea</taxon>
        <taxon>Heterotrichida</taxon>
        <taxon>Stentoridae</taxon>
        <taxon>Stentor</taxon>
    </lineage>
</organism>
<dbReference type="EMBL" id="MPUH01001044">
    <property type="protein sequence ID" value="OMJ70892.1"/>
    <property type="molecule type" value="Genomic_DNA"/>
</dbReference>
<feature type="coiled-coil region" evidence="1">
    <location>
        <begin position="186"/>
        <end position="332"/>
    </location>
</feature>
<feature type="coiled-coil region" evidence="1">
    <location>
        <begin position="70"/>
        <end position="137"/>
    </location>
</feature>
<feature type="coiled-coil region" evidence="1">
    <location>
        <begin position="408"/>
        <end position="519"/>
    </location>
</feature>
<keyword evidence="1" id="KW-0175">Coiled coil</keyword>
<evidence type="ECO:0000313" key="4">
    <source>
        <dbReference type="Proteomes" id="UP000187209"/>
    </source>
</evidence>
<reference evidence="3 4" key="1">
    <citation type="submission" date="2016-11" db="EMBL/GenBank/DDBJ databases">
        <title>The macronuclear genome of Stentor coeruleus: a giant cell with tiny introns.</title>
        <authorList>
            <person name="Slabodnick M."/>
            <person name="Ruby J.G."/>
            <person name="Reiff S.B."/>
            <person name="Swart E.C."/>
            <person name="Gosai S."/>
            <person name="Prabakaran S."/>
            <person name="Witkowska E."/>
            <person name="Larue G.E."/>
            <person name="Fisher S."/>
            <person name="Freeman R.M."/>
            <person name="Gunawardena J."/>
            <person name="Chu W."/>
            <person name="Stover N.A."/>
            <person name="Gregory B.D."/>
            <person name="Nowacki M."/>
            <person name="Derisi J."/>
            <person name="Roy S.W."/>
            <person name="Marshall W.F."/>
            <person name="Sood P."/>
        </authorList>
    </citation>
    <scope>NUCLEOTIDE SEQUENCE [LARGE SCALE GENOMIC DNA]</scope>
    <source>
        <strain evidence="3">WM001</strain>
    </source>
</reference>
<feature type="region of interest" description="Disordered" evidence="2">
    <location>
        <begin position="1"/>
        <end position="24"/>
    </location>
</feature>
<proteinExistence type="predicted"/>
<accession>A0A1R2B288</accession>
<protein>
    <submittedName>
        <fullName evidence="3">Uncharacterized protein</fullName>
    </submittedName>
</protein>
<sequence length="801" mass="94479">MESDESSLSRGAETERNSSGNLLSQLKEKLKTQAQQLRRLESYKLLCEERILDLFPKHPLPVIRDHIGLYNNSSNDIMSLRQKIAKLEKQVRLIPEKDIWKDEDNLQEELKDLTEKLESCEKEKHELEESLRNEMRICEEQKIYIEIIKQAIEANMENLGLQGMPLDEYVNMVHIKLVHDGTRKSLNKAKNQLQENEYEIVALREAIHLKDSQYAEQKNKLISLLRLQKEQTENVRIFKEEIQKLEEEKSRLLDYIQKKKYRDKDSSGELRNSKKIYEELDKKCKESMREHKKASEDYKHLHEEYRKLAEENRKLQEEHKRILDDNKKNIEEIKKSTQDSRITSEENQKLIEENAKLKGEICKLFESLEKTRCSLKESEDYFSNYKSQVEENDKNFKDKDYDTCITELEKWKTSSDELKGKLKRTEEKVDKLQAELKNCEISIKCLEETLSESKDRYNELTDEYTDLSSKYDDLLKKKTREQGISQDNEDKERALSAKIIELKEENNRFSLELNDLQSENTIAQQIIEKSSRSSVFQDNIHKELQKTLNLLYPKSSPFLFQQNTQENSLYLIQTLYKEIEQLLKNNKIFQISLKDLEERHINLLALNEKTTHDLTSTKSKEILQRSQIENLNLEINYLKESLKSQVSRLQQEIFTLRGTIKSINDGHDKTSDNSKRLSLELSQTKYKLCASEMMAQSLEEKYDLLQNTKTRLASTIKKVQHLVGNSRLQEIIHEILRIHSEIEFSQIEKLRLTMQMRKSEDSSEGENVEAMRKQVSYCEGNISAYITRLNMLETQLTNESA</sequence>
<comment type="caution">
    <text evidence="3">The sequence shown here is derived from an EMBL/GenBank/DDBJ whole genome shotgun (WGS) entry which is preliminary data.</text>
</comment>
<evidence type="ECO:0000256" key="2">
    <source>
        <dbReference type="SAM" id="MobiDB-lite"/>
    </source>
</evidence>
<name>A0A1R2B288_9CILI</name>
<keyword evidence="4" id="KW-1185">Reference proteome</keyword>
<evidence type="ECO:0000313" key="3">
    <source>
        <dbReference type="EMBL" id="OMJ70892.1"/>
    </source>
</evidence>
<gene>
    <name evidence="3" type="ORF">SteCoe_31029</name>
</gene>
<evidence type="ECO:0000256" key="1">
    <source>
        <dbReference type="SAM" id="Coils"/>
    </source>
</evidence>
<dbReference type="AlphaFoldDB" id="A0A1R2B288"/>
<dbReference type="Proteomes" id="UP000187209">
    <property type="component" value="Unassembled WGS sequence"/>
</dbReference>
<dbReference type="Gene3D" id="6.10.250.1010">
    <property type="match status" value="1"/>
</dbReference>